<dbReference type="EMBL" id="JGEA01000033">
    <property type="protein sequence ID" value="EYA12667.1"/>
    <property type="molecule type" value="Genomic_DNA"/>
</dbReference>
<name>A0AAN4SHP3_BACFG</name>
<organism evidence="1 2">
    <name type="scientific">Bacteroides fragilis str. 1007-1-F #10</name>
    <dbReference type="NCBI Taxonomy" id="1339295"/>
    <lineage>
        <taxon>Bacteria</taxon>
        <taxon>Pseudomonadati</taxon>
        <taxon>Bacteroidota</taxon>
        <taxon>Bacteroidia</taxon>
        <taxon>Bacteroidales</taxon>
        <taxon>Bacteroidaceae</taxon>
        <taxon>Bacteroides</taxon>
    </lineage>
</organism>
<dbReference type="RefSeq" id="WP_155269562.1">
    <property type="nucleotide sequence ID" value="NZ_JGEA01000033.1"/>
</dbReference>
<evidence type="ECO:0000313" key="1">
    <source>
        <dbReference type="EMBL" id="EYA12667.1"/>
    </source>
</evidence>
<gene>
    <name evidence="1" type="ORF">M104_4201</name>
</gene>
<protein>
    <submittedName>
        <fullName evidence="1">Uncharacterized protein</fullName>
    </submittedName>
</protein>
<evidence type="ECO:0000313" key="2">
    <source>
        <dbReference type="Proteomes" id="UP000022433"/>
    </source>
</evidence>
<proteinExistence type="predicted"/>
<accession>A0AAN4SHP3</accession>
<reference evidence="1 2" key="1">
    <citation type="submission" date="2014-02" db="EMBL/GenBank/DDBJ databases">
        <authorList>
            <person name="Sears C."/>
            <person name="Carroll K."/>
            <person name="Sack B.R."/>
            <person name="Qadri F."/>
            <person name="Myers L.L."/>
            <person name="Chung G.-T."/>
            <person name="Escheverria P."/>
            <person name="Fraser C.M."/>
            <person name="Sadzewicz L."/>
            <person name="Shefchek K.A."/>
            <person name="Tallon L."/>
            <person name="Das S.P."/>
            <person name="Daugherty S."/>
            <person name="Mongodin E.F."/>
        </authorList>
    </citation>
    <scope>NUCLEOTIDE SEQUENCE [LARGE SCALE GENOMIC DNA]</scope>
    <source>
        <strain evidence="1 2">1007-1-F #10</strain>
    </source>
</reference>
<dbReference type="Proteomes" id="UP000022433">
    <property type="component" value="Unassembled WGS sequence"/>
</dbReference>
<comment type="caution">
    <text evidence="1">The sequence shown here is derived from an EMBL/GenBank/DDBJ whole genome shotgun (WGS) entry which is preliminary data.</text>
</comment>
<sequence length="54" mass="6184">MKERPLDFNRQNNPAIVEDPNGELITKLKKQYKEICQNLGLAIMILEKGSSPKE</sequence>
<dbReference type="AlphaFoldDB" id="A0AAN4SHP3"/>